<dbReference type="GO" id="GO:0003700">
    <property type="term" value="F:DNA-binding transcription factor activity"/>
    <property type="evidence" value="ECO:0007669"/>
    <property type="project" value="UniProtKB-UniRule"/>
</dbReference>
<accession>A0A6J2PE25</accession>
<evidence type="ECO:0000313" key="16">
    <source>
        <dbReference type="Proteomes" id="UP000504630"/>
    </source>
</evidence>
<dbReference type="GeneID" id="115005697"/>
<keyword evidence="16" id="KW-1185">Reference proteome</keyword>
<dbReference type="KEGG" id="cgob:115005697"/>
<dbReference type="InParanoid" id="A0A6J2PE25"/>
<evidence type="ECO:0000256" key="9">
    <source>
        <dbReference type="ARBA" id="ARBA00023163"/>
    </source>
</evidence>
<keyword evidence="4 12" id="KW-0863">Zinc-finger</keyword>
<dbReference type="SMART" id="SM00692">
    <property type="entry name" value="DM3"/>
    <property type="match status" value="1"/>
</dbReference>
<sequence>MPWRCCVPGCKGYDEAKSMGVIFHGLPTRDPQRCTTWLQAIRNPRYDPDNTPVSKYSGVRVCSLHFQPEDYEEDFRAKILNITPKPVLKSGAVPSVFPGRERGDLRRCRELLSGPPHSCRRELLHRGVRRPSGRQLPLRTGVRLQNHLRRVRRRRRYGPHHRAQPQPDGAVPDVSDVRAAHCGEGGVPRRGTDEGEVEVSRGTLGGVEVLASHERHASINTFLIVSLGNRRALRWQHEEETSTACRQVVVEEQREKLVQLHNQPTGCKQQTLRMDALHGRSAATLYMDALQRRSAATLYMDALQRRSAWTLCSVQRV</sequence>
<dbReference type="Proteomes" id="UP000504630">
    <property type="component" value="Unplaced"/>
</dbReference>
<evidence type="ECO:0000256" key="8">
    <source>
        <dbReference type="ARBA" id="ARBA00023125"/>
    </source>
</evidence>
<evidence type="ECO:0000256" key="6">
    <source>
        <dbReference type="ARBA" id="ARBA00023015"/>
    </source>
</evidence>
<dbReference type="GO" id="GO:0043565">
    <property type="term" value="F:sequence-specific DNA binding"/>
    <property type="evidence" value="ECO:0007669"/>
    <property type="project" value="UniProtKB-UniRule"/>
</dbReference>
<dbReference type="InterPro" id="IPR026516">
    <property type="entry name" value="THAP1/10"/>
</dbReference>
<evidence type="ECO:0000313" key="17">
    <source>
        <dbReference type="RefSeq" id="XP_029283501.1"/>
    </source>
</evidence>
<comment type="function">
    <text evidence="13">DNA-binding transcription regulator that regulates endothelial cell proliferation and G1/S cell-cycle progression. Specifically binds the 5'-[AT]NTNN[GT]GGCA[AGT]-3' core DNA sequence and acts by modulating expression of pRB-E2F cell-cycle target genes.</text>
</comment>
<evidence type="ECO:0000256" key="14">
    <source>
        <dbReference type="SAM" id="MobiDB-lite"/>
    </source>
</evidence>
<dbReference type="OrthoDB" id="5982876at2759"/>
<keyword evidence="5" id="KW-0862">Zinc</keyword>
<evidence type="ECO:0000256" key="7">
    <source>
        <dbReference type="ARBA" id="ARBA00023054"/>
    </source>
</evidence>
<keyword evidence="3" id="KW-0479">Metal-binding</keyword>
<proteinExistence type="inferred from homology"/>
<keyword evidence="7 13" id="KW-0175">Coiled coil</keyword>
<evidence type="ECO:0000256" key="5">
    <source>
        <dbReference type="ARBA" id="ARBA00022833"/>
    </source>
</evidence>
<comment type="subcellular location">
    <subcellularLocation>
        <location evidence="1 13">Nucleus</location>
        <location evidence="1 13">Nucleoplasm</location>
    </subcellularLocation>
</comment>
<evidence type="ECO:0000256" key="12">
    <source>
        <dbReference type="PROSITE-ProRule" id="PRU00309"/>
    </source>
</evidence>
<dbReference type="GO" id="GO:0008270">
    <property type="term" value="F:zinc ion binding"/>
    <property type="evidence" value="ECO:0007669"/>
    <property type="project" value="UniProtKB-KW"/>
</dbReference>
<dbReference type="GO" id="GO:0001935">
    <property type="term" value="P:endothelial cell proliferation"/>
    <property type="evidence" value="ECO:0007669"/>
    <property type="project" value="UniProtKB-UniRule"/>
</dbReference>
<dbReference type="GO" id="GO:0005654">
    <property type="term" value="C:nucleoplasm"/>
    <property type="evidence" value="ECO:0007669"/>
    <property type="project" value="UniProtKB-SubCell"/>
</dbReference>
<comment type="similarity">
    <text evidence="2 13">Belongs to the THAP1 family.</text>
</comment>
<feature type="compositionally biased region" description="Basic residues" evidence="14">
    <location>
        <begin position="149"/>
        <end position="163"/>
    </location>
</feature>
<reference evidence="17" key="1">
    <citation type="submission" date="2025-08" db="UniProtKB">
        <authorList>
            <consortium name="RefSeq"/>
        </authorList>
    </citation>
    <scope>IDENTIFICATION</scope>
</reference>
<name>A0A6J2PE25_COTGO</name>
<keyword evidence="10 13" id="KW-0539">Nucleus</keyword>
<protein>
    <recommendedName>
        <fullName evidence="13">THAP domain-containing protein 1</fullName>
    </recommendedName>
</protein>
<dbReference type="PANTHER" id="PTHR46600">
    <property type="entry name" value="THAP DOMAIN-CONTAINING"/>
    <property type="match status" value="1"/>
</dbReference>
<dbReference type="RefSeq" id="XP_029283501.1">
    <property type="nucleotide sequence ID" value="XM_029427641.1"/>
</dbReference>
<dbReference type="InterPro" id="IPR006612">
    <property type="entry name" value="THAP_Znf"/>
</dbReference>
<dbReference type="PROSITE" id="PS50950">
    <property type="entry name" value="ZF_THAP"/>
    <property type="match status" value="1"/>
</dbReference>
<evidence type="ECO:0000256" key="1">
    <source>
        <dbReference type="ARBA" id="ARBA00004642"/>
    </source>
</evidence>
<feature type="region of interest" description="Disordered" evidence="14">
    <location>
        <begin position="149"/>
        <end position="174"/>
    </location>
</feature>
<keyword evidence="11 13" id="KW-0131">Cell cycle</keyword>
<keyword evidence="9 13" id="KW-0804">Transcription</keyword>
<evidence type="ECO:0000256" key="4">
    <source>
        <dbReference type="ARBA" id="ARBA00022771"/>
    </source>
</evidence>
<organism evidence="16 17">
    <name type="scientific">Cottoperca gobio</name>
    <name type="common">Frogmouth</name>
    <name type="synonym">Aphritis gobio</name>
    <dbReference type="NCBI Taxonomy" id="56716"/>
    <lineage>
        <taxon>Eukaryota</taxon>
        <taxon>Metazoa</taxon>
        <taxon>Chordata</taxon>
        <taxon>Craniata</taxon>
        <taxon>Vertebrata</taxon>
        <taxon>Euteleostomi</taxon>
        <taxon>Actinopterygii</taxon>
        <taxon>Neopterygii</taxon>
        <taxon>Teleostei</taxon>
        <taxon>Neoteleostei</taxon>
        <taxon>Acanthomorphata</taxon>
        <taxon>Eupercaria</taxon>
        <taxon>Perciformes</taxon>
        <taxon>Notothenioidei</taxon>
        <taxon>Bovichtidae</taxon>
        <taxon>Cottoperca</taxon>
    </lineage>
</organism>
<evidence type="ECO:0000256" key="11">
    <source>
        <dbReference type="ARBA" id="ARBA00023306"/>
    </source>
</evidence>
<dbReference type="SMART" id="SM00980">
    <property type="entry name" value="THAP"/>
    <property type="match status" value="1"/>
</dbReference>
<feature type="domain" description="THAP-type" evidence="15">
    <location>
        <begin position="1"/>
        <end position="97"/>
    </location>
</feature>
<keyword evidence="6 13" id="KW-0805">Transcription regulation</keyword>
<evidence type="ECO:0000256" key="2">
    <source>
        <dbReference type="ARBA" id="ARBA00006177"/>
    </source>
</evidence>
<evidence type="ECO:0000256" key="13">
    <source>
        <dbReference type="RuleBase" id="RU369073"/>
    </source>
</evidence>
<dbReference type="PANTHER" id="PTHR46600:SF1">
    <property type="entry name" value="THAP DOMAIN-CONTAINING PROTEIN 1"/>
    <property type="match status" value="1"/>
</dbReference>
<dbReference type="SUPFAM" id="SSF57716">
    <property type="entry name" value="Glucocorticoid receptor-like (DNA-binding domain)"/>
    <property type="match status" value="1"/>
</dbReference>
<keyword evidence="8 12" id="KW-0238">DNA-binding</keyword>
<gene>
    <name evidence="17" type="primary">LOC115005697</name>
</gene>
<evidence type="ECO:0000256" key="3">
    <source>
        <dbReference type="ARBA" id="ARBA00022723"/>
    </source>
</evidence>
<dbReference type="Pfam" id="PF05485">
    <property type="entry name" value="THAP"/>
    <property type="match status" value="1"/>
</dbReference>
<dbReference type="AlphaFoldDB" id="A0A6J2PE25"/>
<evidence type="ECO:0000256" key="10">
    <source>
        <dbReference type="ARBA" id="ARBA00023242"/>
    </source>
</evidence>
<evidence type="ECO:0000259" key="15">
    <source>
        <dbReference type="PROSITE" id="PS50950"/>
    </source>
</evidence>